<dbReference type="AlphaFoldDB" id="A0A8S1PQ56"/>
<dbReference type="EMBL" id="CAJJDM010000129">
    <property type="protein sequence ID" value="CAD8105166.1"/>
    <property type="molecule type" value="Genomic_DNA"/>
</dbReference>
<proteinExistence type="predicted"/>
<keyword evidence="2" id="KW-1185">Reference proteome</keyword>
<name>A0A8S1PQ56_PARPR</name>
<dbReference type="Proteomes" id="UP000688137">
    <property type="component" value="Unassembled WGS sequence"/>
</dbReference>
<comment type="caution">
    <text evidence="1">The sequence shown here is derived from an EMBL/GenBank/DDBJ whole genome shotgun (WGS) entry which is preliminary data.</text>
</comment>
<evidence type="ECO:0000313" key="2">
    <source>
        <dbReference type="Proteomes" id="UP000688137"/>
    </source>
</evidence>
<organism evidence="1 2">
    <name type="scientific">Paramecium primaurelia</name>
    <dbReference type="NCBI Taxonomy" id="5886"/>
    <lineage>
        <taxon>Eukaryota</taxon>
        <taxon>Sar</taxon>
        <taxon>Alveolata</taxon>
        <taxon>Ciliophora</taxon>
        <taxon>Intramacronucleata</taxon>
        <taxon>Oligohymenophorea</taxon>
        <taxon>Peniculida</taxon>
        <taxon>Parameciidae</taxon>
        <taxon>Paramecium</taxon>
    </lineage>
</organism>
<reference evidence="1" key="1">
    <citation type="submission" date="2021-01" db="EMBL/GenBank/DDBJ databases">
        <authorList>
            <consortium name="Genoscope - CEA"/>
            <person name="William W."/>
        </authorList>
    </citation>
    <scope>NUCLEOTIDE SEQUENCE</scope>
</reference>
<evidence type="ECO:0000313" key="1">
    <source>
        <dbReference type="EMBL" id="CAD8105166.1"/>
    </source>
</evidence>
<accession>A0A8S1PQ56</accession>
<protein>
    <submittedName>
        <fullName evidence="1">Uncharacterized protein</fullName>
    </submittedName>
</protein>
<sequence>MLIYKILYQWQPKYLSQSDISLRRCVISHIDEVSSQIIRFKDSNANQILQQFQDNKVVLFPIEYK</sequence>
<gene>
    <name evidence="1" type="ORF">PPRIM_AZ9-3.1.T1260092</name>
</gene>